<evidence type="ECO:0000313" key="2">
    <source>
        <dbReference type="EMBL" id="KAG6694367.1"/>
    </source>
</evidence>
<dbReference type="PANTHER" id="PTHR31170:SF25">
    <property type="entry name" value="BNAA09G04570D PROTEIN"/>
    <property type="match status" value="1"/>
</dbReference>
<accession>A0A8T1PDV9</accession>
<dbReference type="InterPro" id="IPR004158">
    <property type="entry name" value="DUF247_pln"/>
</dbReference>
<organism evidence="1 3">
    <name type="scientific">Carya illinoinensis</name>
    <name type="common">Pecan</name>
    <dbReference type="NCBI Taxonomy" id="32201"/>
    <lineage>
        <taxon>Eukaryota</taxon>
        <taxon>Viridiplantae</taxon>
        <taxon>Streptophyta</taxon>
        <taxon>Embryophyta</taxon>
        <taxon>Tracheophyta</taxon>
        <taxon>Spermatophyta</taxon>
        <taxon>Magnoliopsida</taxon>
        <taxon>eudicotyledons</taxon>
        <taxon>Gunneridae</taxon>
        <taxon>Pentapetalae</taxon>
        <taxon>rosids</taxon>
        <taxon>fabids</taxon>
        <taxon>Fagales</taxon>
        <taxon>Juglandaceae</taxon>
        <taxon>Carya</taxon>
    </lineage>
</organism>
<dbReference type="EMBL" id="CM031817">
    <property type="protein sequence ID" value="KAG6641025.1"/>
    <property type="molecule type" value="Genomic_DNA"/>
</dbReference>
<name>A0A8T1PDV9_CARIL</name>
<comment type="caution">
    <text evidence="1">The sequence shown here is derived from an EMBL/GenBank/DDBJ whole genome shotgun (WGS) entry which is preliminary data.</text>
</comment>
<proteinExistence type="predicted"/>
<gene>
    <name evidence="1" type="ORF">CIPAW_09G044500</name>
    <name evidence="2" type="ORF">I3842_09G044500</name>
</gene>
<reference evidence="1" key="1">
    <citation type="submission" date="2020-12" db="EMBL/GenBank/DDBJ databases">
        <title>WGS assembly of Carya illinoinensis cv. Pawnee.</title>
        <authorList>
            <person name="Platts A."/>
            <person name="Shu S."/>
            <person name="Wright S."/>
            <person name="Barry K."/>
            <person name="Edger P."/>
            <person name="Pires J.C."/>
            <person name="Schmutz J."/>
        </authorList>
    </citation>
    <scope>NUCLEOTIDE SEQUENCE</scope>
    <source>
        <tissue evidence="1">Leaf</tissue>
    </source>
</reference>
<sequence length="371" mass="42373">MLSQGCSLGPIHYGEDQYKFGEELKLRLAKKFVEESGKSAEDFCDMIAKKIVQLKECFDEKVIHRYDNVTLAWMLFVDGCATLQFIYCAKKGEFKELNIKNDQVAFGQQDLFLLENQLPYQLLEELMILSTNKELAASIKSFIDSNNMIHGHNEAGENEPPIHLLDLLRTSLLDGSMPSGQDGNNKHESYRNVQELRAAGIRLKPSKTGLLRNVSFSKRCNFFPGYLQLPPIRVDDSTGPKFFNLIAYEMCPDFKNDFGISSYISLLDSLIDHPDDVKELRKAHILHNLLGNDEEVAQLFNEIGTDLVPDQATYANVRKQIQNYYDTKWKTWIAEAIHDHFSSPWTFLAFLAAVTGLGLTAIQTWYTVPWW</sequence>
<reference evidence="2" key="2">
    <citation type="submission" date="2021-01" db="EMBL/GenBank/DDBJ databases">
        <authorList>
            <person name="Lovell J.T."/>
            <person name="Bentley N."/>
            <person name="Bhattarai G."/>
            <person name="Jenkins J.W."/>
            <person name="Sreedasyam A."/>
            <person name="Alarcon Y."/>
            <person name="Bock C."/>
            <person name="Boston L."/>
            <person name="Carlson J."/>
            <person name="Cervantes K."/>
            <person name="Clermont K."/>
            <person name="Krom N."/>
            <person name="Kubenka K."/>
            <person name="Mamidi S."/>
            <person name="Mattison C."/>
            <person name="Monteros M."/>
            <person name="Pisani C."/>
            <person name="Plott C."/>
            <person name="Rajasekar S."/>
            <person name="Rhein H.S."/>
            <person name="Rohla C."/>
            <person name="Song M."/>
            <person name="Hilaire R.S."/>
            <person name="Shu S."/>
            <person name="Wells L."/>
            <person name="Wang X."/>
            <person name="Webber J."/>
            <person name="Heerema R.J."/>
            <person name="Klein P."/>
            <person name="Conner P."/>
            <person name="Grauke L."/>
            <person name="Grimwood J."/>
            <person name="Schmutz J."/>
            <person name="Randall J.J."/>
        </authorList>
    </citation>
    <scope>NUCLEOTIDE SEQUENCE</scope>
    <source>
        <tissue evidence="2">Leaf</tissue>
    </source>
</reference>
<keyword evidence="3" id="KW-1185">Reference proteome</keyword>
<dbReference type="AlphaFoldDB" id="A0A8T1PDV9"/>
<evidence type="ECO:0000313" key="1">
    <source>
        <dbReference type="EMBL" id="KAG6641025.1"/>
    </source>
</evidence>
<evidence type="ECO:0000313" key="3">
    <source>
        <dbReference type="Proteomes" id="UP000811609"/>
    </source>
</evidence>
<dbReference type="PANTHER" id="PTHR31170">
    <property type="entry name" value="BNAC04G53230D PROTEIN"/>
    <property type="match status" value="1"/>
</dbReference>
<dbReference type="EMBL" id="CM031833">
    <property type="protein sequence ID" value="KAG6694367.1"/>
    <property type="molecule type" value="Genomic_DNA"/>
</dbReference>
<dbReference type="Proteomes" id="UP000811609">
    <property type="component" value="Chromosome 9"/>
</dbReference>
<protein>
    <submittedName>
        <fullName evidence="1">Uncharacterized protein</fullName>
    </submittedName>
</protein>
<dbReference type="Pfam" id="PF03140">
    <property type="entry name" value="DUF247"/>
    <property type="match status" value="1"/>
</dbReference>
<dbReference type="Proteomes" id="UP000811246">
    <property type="component" value="Chromosome 9"/>
</dbReference>